<name>A0A517V7W9_9PLAN</name>
<feature type="transmembrane region" description="Helical" evidence="1">
    <location>
        <begin position="25"/>
        <end position="44"/>
    </location>
</feature>
<sequence>MSQTSPKSVNGFEPQFLTSNLIDRLNMSGIMIVCSGVLCEFFFIKYSRANGA</sequence>
<organism evidence="2 3">
    <name type="scientific">Gimesia algae</name>
    <dbReference type="NCBI Taxonomy" id="2527971"/>
    <lineage>
        <taxon>Bacteria</taxon>
        <taxon>Pseudomonadati</taxon>
        <taxon>Planctomycetota</taxon>
        <taxon>Planctomycetia</taxon>
        <taxon>Planctomycetales</taxon>
        <taxon>Planctomycetaceae</taxon>
        <taxon>Gimesia</taxon>
    </lineage>
</organism>
<proteinExistence type="predicted"/>
<keyword evidence="3" id="KW-1185">Reference proteome</keyword>
<dbReference type="AlphaFoldDB" id="A0A517V7W9"/>
<evidence type="ECO:0000313" key="2">
    <source>
        <dbReference type="EMBL" id="QDT89101.1"/>
    </source>
</evidence>
<gene>
    <name evidence="2" type="ORF">Pan161_07260</name>
</gene>
<accession>A0A517V7W9</accession>
<reference evidence="2 3" key="1">
    <citation type="submission" date="2019-02" db="EMBL/GenBank/DDBJ databases">
        <title>Deep-cultivation of Planctomycetes and their phenomic and genomic characterization uncovers novel biology.</title>
        <authorList>
            <person name="Wiegand S."/>
            <person name="Jogler M."/>
            <person name="Boedeker C."/>
            <person name="Pinto D."/>
            <person name="Vollmers J."/>
            <person name="Rivas-Marin E."/>
            <person name="Kohn T."/>
            <person name="Peeters S.H."/>
            <person name="Heuer A."/>
            <person name="Rast P."/>
            <person name="Oberbeckmann S."/>
            <person name="Bunk B."/>
            <person name="Jeske O."/>
            <person name="Meyerdierks A."/>
            <person name="Storesund J.E."/>
            <person name="Kallscheuer N."/>
            <person name="Luecker S."/>
            <person name="Lage O.M."/>
            <person name="Pohl T."/>
            <person name="Merkel B.J."/>
            <person name="Hornburger P."/>
            <person name="Mueller R.-W."/>
            <person name="Bruemmer F."/>
            <person name="Labrenz M."/>
            <person name="Spormann A.M."/>
            <person name="Op den Camp H."/>
            <person name="Overmann J."/>
            <person name="Amann R."/>
            <person name="Jetten M.S.M."/>
            <person name="Mascher T."/>
            <person name="Medema M.H."/>
            <person name="Devos D.P."/>
            <person name="Kaster A.-K."/>
            <person name="Ovreas L."/>
            <person name="Rohde M."/>
            <person name="Galperin M.Y."/>
            <person name="Jogler C."/>
        </authorList>
    </citation>
    <scope>NUCLEOTIDE SEQUENCE [LARGE SCALE GENOMIC DNA]</scope>
    <source>
        <strain evidence="2 3">Pan161</strain>
    </source>
</reference>
<dbReference type="KEGG" id="gax:Pan161_07260"/>
<evidence type="ECO:0000256" key="1">
    <source>
        <dbReference type="SAM" id="Phobius"/>
    </source>
</evidence>
<keyword evidence="1" id="KW-0472">Membrane</keyword>
<keyword evidence="1" id="KW-0812">Transmembrane</keyword>
<keyword evidence="1" id="KW-1133">Transmembrane helix</keyword>
<protein>
    <submittedName>
        <fullName evidence="2">Uncharacterized protein</fullName>
    </submittedName>
</protein>
<dbReference type="EMBL" id="CP036343">
    <property type="protein sequence ID" value="QDT89101.1"/>
    <property type="molecule type" value="Genomic_DNA"/>
</dbReference>
<evidence type="ECO:0000313" key="3">
    <source>
        <dbReference type="Proteomes" id="UP000316855"/>
    </source>
</evidence>
<dbReference type="Proteomes" id="UP000316855">
    <property type="component" value="Chromosome"/>
</dbReference>